<organism evidence="2 3">
    <name type="scientific">Mucilaginibacter pineti</name>
    <dbReference type="NCBI Taxonomy" id="1391627"/>
    <lineage>
        <taxon>Bacteria</taxon>
        <taxon>Pseudomonadati</taxon>
        <taxon>Bacteroidota</taxon>
        <taxon>Sphingobacteriia</taxon>
        <taxon>Sphingobacteriales</taxon>
        <taxon>Sphingobacteriaceae</taxon>
        <taxon>Mucilaginibacter</taxon>
    </lineage>
</organism>
<evidence type="ECO:0000313" key="2">
    <source>
        <dbReference type="EMBL" id="SDF73371.1"/>
    </source>
</evidence>
<dbReference type="Pfam" id="PF01814">
    <property type="entry name" value="Hemerythrin"/>
    <property type="match status" value="1"/>
</dbReference>
<evidence type="ECO:0000313" key="3">
    <source>
        <dbReference type="Proteomes" id="UP000199072"/>
    </source>
</evidence>
<dbReference type="RefSeq" id="WP_091157465.1">
    <property type="nucleotide sequence ID" value="NZ_FNAI01000027.1"/>
</dbReference>
<name>A0A1G7NHH7_9SPHI</name>
<dbReference type="EMBL" id="FNAI01000027">
    <property type="protein sequence ID" value="SDF73371.1"/>
    <property type="molecule type" value="Genomic_DNA"/>
</dbReference>
<proteinExistence type="predicted"/>
<dbReference type="Gene3D" id="1.20.120.520">
    <property type="entry name" value="nmb1532 protein domain like"/>
    <property type="match status" value="1"/>
</dbReference>
<gene>
    <name evidence="2" type="ORF">SAMN05216464_12717</name>
</gene>
<accession>A0A1G7NHH7</accession>
<dbReference type="STRING" id="1391627.SAMN05216464_12717"/>
<keyword evidence="3" id="KW-1185">Reference proteome</keyword>
<protein>
    <submittedName>
        <fullName evidence="2">Hemerythrin-like domain-containing protein</fullName>
    </submittedName>
</protein>
<reference evidence="2 3" key="1">
    <citation type="submission" date="2016-10" db="EMBL/GenBank/DDBJ databases">
        <authorList>
            <person name="de Groot N.N."/>
        </authorList>
    </citation>
    <scope>NUCLEOTIDE SEQUENCE [LARGE SCALE GENOMIC DNA]</scope>
    <source>
        <strain evidence="2 3">47C3B</strain>
    </source>
</reference>
<sequence>MPIKRSKYIIELSKDHHSGLLFCWKIKEGLKQNTALERINKYVNYFWENHLKAHFSEEDFLLFSRIDDPLTSQGKNEHTMITLLLSKINDAEGNNSAAYEQFAEYLTRHIRFEERVLFPFLEQELPDHVLTYIGNYLAKQHETPFKDNFEDEFWLERR</sequence>
<dbReference type="AlphaFoldDB" id="A0A1G7NHH7"/>
<feature type="domain" description="Hemerythrin-like" evidence="1">
    <location>
        <begin position="34"/>
        <end position="121"/>
    </location>
</feature>
<dbReference type="OrthoDB" id="9793254at2"/>
<dbReference type="Proteomes" id="UP000199072">
    <property type="component" value="Unassembled WGS sequence"/>
</dbReference>
<evidence type="ECO:0000259" key="1">
    <source>
        <dbReference type="Pfam" id="PF01814"/>
    </source>
</evidence>
<dbReference type="InterPro" id="IPR012312">
    <property type="entry name" value="Hemerythrin-like"/>
</dbReference>